<organism evidence="2 3">
    <name type="scientific">Hymenobacter sediminicola</name>
    <dbReference type="NCBI Taxonomy" id="2761579"/>
    <lineage>
        <taxon>Bacteria</taxon>
        <taxon>Pseudomonadati</taxon>
        <taxon>Bacteroidota</taxon>
        <taxon>Cytophagia</taxon>
        <taxon>Cytophagales</taxon>
        <taxon>Hymenobacteraceae</taxon>
        <taxon>Hymenobacter</taxon>
    </lineage>
</organism>
<dbReference type="EMBL" id="CP060202">
    <property type="protein sequence ID" value="QNH61397.1"/>
    <property type="molecule type" value="Genomic_DNA"/>
</dbReference>
<feature type="chain" id="PRO_5028901695" description="Lipocalin family protein" evidence="1">
    <location>
        <begin position="21"/>
        <end position="160"/>
    </location>
</feature>
<gene>
    <name evidence="2" type="ORF">H4317_14700</name>
</gene>
<keyword evidence="1" id="KW-0732">Signal</keyword>
<dbReference type="KEGG" id="hsk:H4317_14700"/>
<sequence>MLKRFTSATFLAVICLTNMAALCCRPTEPGNLPANFDVLAQDQGYWEWERNVTEGPVVSPTTTGFSRQLVFGADGQLTIRHNGQVQSQISYQLSTGTFPRCGTPQPVFSLVTFTPEPQVPNNERKSYTVESTPAGRTLSLIGEDACVDGGYYESYTWHEE</sequence>
<evidence type="ECO:0008006" key="4">
    <source>
        <dbReference type="Google" id="ProtNLM"/>
    </source>
</evidence>
<evidence type="ECO:0000313" key="3">
    <source>
        <dbReference type="Proteomes" id="UP000515489"/>
    </source>
</evidence>
<dbReference type="Proteomes" id="UP000515489">
    <property type="component" value="Chromosome"/>
</dbReference>
<name>A0A7G7W4V4_9BACT</name>
<protein>
    <recommendedName>
        <fullName evidence="4">Lipocalin family protein</fullName>
    </recommendedName>
</protein>
<evidence type="ECO:0000256" key="1">
    <source>
        <dbReference type="SAM" id="SignalP"/>
    </source>
</evidence>
<dbReference type="RefSeq" id="WP_185887327.1">
    <property type="nucleotide sequence ID" value="NZ_CP060202.1"/>
</dbReference>
<proteinExistence type="predicted"/>
<keyword evidence="3" id="KW-1185">Reference proteome</keyword>
<dbReference type="AlphaFoldDB" id="A0A7G7W4V4"/>
<reference evidence="2 3" key="1">
    <citation type="submission" date="2020-08" db="EMBL/GenBank/DDBJ databases">
        <title>Hymenobacter sp. S2-20-2 genome sequencing.</title>
        <authorList>
            <person name="Jin L."/>
        </authorList>
    </citation>
    <scope>NUCLEOTIDE SEQUENCE [LARGE SCALE GENOMIC DNA]</scope>
    <source>
        <strain evidence="2 3">S2-20-2</strain>
    </source>
</reference>
<feature type="signal peptide" evidence="1">
    <location>
        <begin position="1"/>
        <end position="20"/>
    </location>
</feature>
<accession>A0A7G7W4V4</accession>
<evidence type="ECO:0000313" key="2">
    <source>
        <dbReference type="EMBL" id="QNH61397.1"/>
    </source>
</evidence>